<dbReference type="EMBL" id="CP108318">
    <property type="protein sequence ID" value="WTW66088.1"/>
    <property type="molecule type" value="Genomic_DNA"/>
</dbReference>
<dbReference type="PANTHER" id="PTHR35201">
    <property type="entry name" value="TERPENE SYNTHASE"/>
    <property type="match status" value="1"/>
</dbReference>
<keyword evidence="2" id="KW-0460">Magnesium</keyword>
<dbReference type="SUPFAM" id="SSF48576">
    <property type="entry name" value="Terpenoid synthases"/>
    <property type="match status" value="1"/>
</dbReference>
<evidence type="ECO:0000256" key="1">
    <source>
        <dbReference type="ARBA" id="ARBA00023239"/>
    </source>
</evidence>
<dbReference type="AlphaFoldDB" id="A0AAU2VEZ1"/>
<dbReference type="EC" id="4.2.3.-" evidence="2"/>
<dbReference type="PANTHER" id="PTHR35201:SF4">
    <property type="entry name" value="BETA-PINACENE SYNTHASE-RELATED"/>
    <property type="match status" value="1"/>
</dbReference>
<dbReference type="Gene3D" id="1.10.600.10">
    <property type="entry name" value="Farnesyl Diphosphate Synthase"/>
    <property type="match status" value="1"/>
</dbReference>
<dbReference type="InterPro" id="IPR034686">
    <property type="entry name" value="Terpene_cyclase-like_2"/>
</dbReference>
<evidence type="ECO:0000313" key="3">
    <source>
        <dbReference type="EMBL" id="WTW66088.1"/>
    </source>
</evidence>
<reference evidence="3" key="1">
    <citation type="submission" date="2022-10" db="EMBL/GenBank/DDBJ databases">
        <title>The complete genomes of actinobacterial strains from the NBC collection.</title>
        <authorList>
            <person name="Joergensen T.S."/>
            <person name="Alvarez Arevalo M."/>
            <person name="Sterndorff E.B."/>
            <person name="Faurdal D."/>
            <person name="Vuksanovic O."/>
            <person name="Mourched A.-S."/>
            <person name="Charusanti P."/>
            <person name="Shaw S."/>
            <person name="Blin K."/>
            <person name="Weber T."/>
        </authorList>
    </citation>
    <scope>NUCLEOTIDE SEQUENCE</scope>
    <source>
        <strain evidence="3">NBC_00003</strain>
    </source>
</reference>
<keyword evidence="1 2" id="KW-0456">Lyase</keyword>
<dbReference type="GO" id="GO:0010333">
    <property type="term" value="F:terpene synthase activity"/>
    <property type="evidence" value="ECO:0007669"/>
    <property type="project" value="InterPro"/>
</dbReference>
<dbReference type="GO" id="GO:0046872">
    <property type="term" value="F:metal ion binding"/>
    <property type="evidence" value="ECO:0007669"/>
    <property type="project" value="UniProtKB-KW"/>
</dbReference>
<sequence length="365" mass="41042">MTTHTHTPLAVPPLYCPFPPRRSPHAEAVGAESLTWMQRFDLFQDDAHHEYTRRAHVGNFVGLGIPDGRADTLLAGTNYCNWLFAFDDALCDETLGGTAPETLAPYLARLSRALQTPDAPLMRDDKWAASLLDIRAALDRQGTPAQVYRWTDQVDAYFSGLVWEAAIRQKPHSASLDDYLMMWQSSSAALSALAFIEIAQDYVLTAEEYHDPRIHVLHDLCVALIAWHNDTTSYNKEAFREQHFGYPEAMNLVPVLARHHSCTPQQALREATLMHDRAMYQLHHLAGRVTEGDNPRLARYARALTDWVAGSLHWHLTSGRYNDPNNPGQAVAPRIQMPAVVTRPVDPAPLSQPLTTPVAAWWWNV</sequence>
<name>A0AAU2VEZ1_9ACTN</name>
<accession>A0AAU2VEZ1</accession>
<proteinExistence type="inferred from homology"/>
<keyword evidence="2" id="KW-0479">Metal-binding</keyword>
<gene>
    <name evidence="3" type="ORF">OG549_38685</name>
</gene>
<dbReference type="Pfam" id="PF19086">
    <property type="entry name" value="Terpene_syn_C_2"/>
    <property type="match status" value="1"/>
</dbReference>
<protein>
    <recommendedName>
        <fullName evidence="2">Terpene synthase</fullName>
        <ecNumber evidence="2">4.2.3.-</ecNumber>
    </recommendedName>
</protein>
<comment type="cofactor">
    <cofactor evidence="2">
        <name>Mg(2+)</name>
        <dbReference type="ChEBI" id="CHEBI:18420"/>
    </cofactor>
</comment>
<comment type="similarity">
    <text evidence="2">Belongs to the terpene synthase family.</text>
</comment>
<evidence type="ECO:0000256" key="2">
    <source>
        <dbReference type="RuleBase" id="RU366034"/>
    </source>
</evidence>
<organism evidence="3">
    <name type="scientific">Streptomyces sp. NBC_00003</name>
    <dbReference type="NCBI Taxonomy" id="2903608"/>
    <lineage>
        <taxon>Bacteria</taxon>
        <taxon>Bacillati</taxon>
        <taxon>Actinomycetota</taxon>
        <taxon>Actinomycetes</taxon>
        <taxon>Kitasatosporales</taxon>
        <taxon>Streptomycetaceae</taxon>
        <taxon>Streptomyces</taxon>
    </lineage>
</organism>
<dbReference type="InterPro" id="IPR008949">
    <property type="entry name" value="Isoprenoid_synthase_dom_sf"/>
</dbReference>